<dbReference type="InterPro" id="IPR000073">
    <property type="entry name" value="AB_hydrolase_1"/>
</dbReference>
<gene>
    <name evidence="2" type="ORF">C6I21_01390</name>
</gene>
<feature type="domain" description="AB hydrolase-1" evidence="1">
    <location>
        <begin position="8"/>
        <end position="214"/>
    </location>
</feature>
<dbReference type="Pfam" id="PF12697">
    <property type="entry name" value="Abhydrolase_6"/>
    <property type="match status" value="1"/>
</dbReference>
<dbReference type="PANTHER" id="PTHR43194">
    <property type="entry name" value="HYDROLASE ALPHA/BETA FOLD FAMILY"/>
    <property type="match status" value="1"/>
</dbReference>
<comment type="caution">
    <text evidence="2">The sequence shown here is derived from an EMBL/GenBank/DDBJ whole genome shotgun (WGS) entry which is preliminary data.</text>
</comment>
<protein>
    <recommendedName>
        <fullName evidence="1">AB hydrolase-1 domain-containing protein</fullName>
    </recommendedName>
</protein>
<dbReference type="Gene3D" id="3.40.50.1820">
    <property type="entry name" value="alpha/beta hydrolase"/>
    <property type="match status" value="1"/>
</dbReference>
<dbReference type="InterPro" id="IPR029058">
    <property type="entry name" value="AB_hydrolase_fold"/>
</dbReference>
<accession>A0A2P6MLU2</accession>
<evidence type="ECO:0000313" key="3">
    <source>
        <dbReference type="Proteomes" id="UP000243650"/>
    </source>
</evidence>
<reference evidence="2 3" key="1">
    <citation type="submission" date="2018-03" db="EMBL/GenBank/DDBJ databases">
        <title>Bacillus urumqiensis sp. nov., a moderately haloalkaliphilic bacterium isolated from a salt lake.</title>
        <authorList>
            <person name="Zhao B."/>
            <person name="Liao Z."/>
        </authorList>
    </citation>
    <scope>NUCLEOTIDE SEQUENCE [LARGE SCALE GENOMIC DNA]</scope>
    <source>
        <strain evidence="2 3">BZ-SZ-XJ18</strain>
    </source>
</reference>
<dbReference type="RefSeq" id="WP_105957627.1">
    <property type="nucleotide sequence ID" value="NZ_PVNS01000001.1"/>
</dbReference>
<evidence type="ECO:0000259" key="1">
    <source>
        <dbReference type="Pfam" id="PF12697"/>
    </source>
</evidence>
<dbReference type="AlphaFoldDB" id="A0A2P6MLU2"/>
<organism evidence="2 3">
    <name type="scientific">Alkalicoccus urumqiensis</name>
    <name type="common">Bacillus urumqiensis</name>
    <dbReference type="NCBI Taxonomy" id="1548213"/>
    <lineage>
        <taxon>Bacteria</taxon>
        <taxon>Bacillati</taxon>
        <taxon>Bacillota</taxon>
        <taxon>Bacilli</taxon>
        <taxon>Bacillales</taxon>
        <taxon>Bacillaceae</taxon>
        <taxon>Alkalicoccus</taxon>
    </lineage>
</organism>
<sequence length="229" mass="24410">MTDASIPLLCLHGAGGTSNVWRKTTPYIGAPHALVDLPGRSGIPPEPDIESHAAWLAGRLPEQGAVLAGHSMGGLIALETAARSDRVLGVLLAASHTELPVHEKVLDKLRGGTYPDGLFYASYSDKLDPDVLAEEKEALTLVDTPQQYADFAACSEYRGGREALEKLRVPVRAVYGEEDRLLPPGAQEALGVPSTTIPGCGHFIMVEKPEALAEEINQFYTKITGGKTS</sequence>
<proteinExistence type="predicted"/>
<keyword evidence="3" id="KW-1185">Reference proteome</keyword>
<dbReference type="PANTHER" id="PTHR43194:SF5">
    <property type="entry name" value="PIMELOYL-[ACYL-CARRIER PROTEIN] METHYL ESTER ESTERASE"/>
    <property type="match status" value="1"/>
</dbReference>
<dbReference type="OrthoDB" id="9112061at2"/>
<dbReference type="SUPFAM" id="SSF53474">
    <property type="entry name" value="alpha/beta-Hydrolases"/>
    <property type="match status" value="1"/>
</dbReference>
<dbReference type="Proteomes" id="UP000243650">
    <property type="component" value="Unassembled WGS sequence"/>
</dbReference>
<dbReference type="InterPro" id="IPR050228">
    <property type="entry name" value="Carboxylesterase_BioH"/>
</dbReference>
<name>A0A2P6MLU2_ALKUR</name>
<dbReference type="EMBL" id="PVNS01000001">
    <property type="protein sequence ID" value="PRO67243.1"/>
    <property type="molecule type" value="Genomic_DNA"/>
</dbReference>
<evidence type="ECO:0000313" key="2">
    <source>
        <dbReference type="EMBL" id="PRO67243.1"/>
    </source>
</evidence>